<evidence type="ECO:0000259" key="3">
    <source>
        <dbReference type="Pfam" id="PF23636"/>
    </source>
</evidence>
<dbReference type="Proteomes" id="UP000603227">
    <property type="component" value="Unassembled WGS sequence"/>
</dbReference>
<dbReference type="RefSeq" id="WP_229913575.1">
    <property type="nucleotide sequence ID" value="NZ_BNAT01000002.1"/>
</dbReference>
<organism evidence="4 5">
    <name type="scientific">Streptomyces capitiformicae</name>
    <dbReference type="NCBI Taxonomy" id="2014920"/>
    <lineage>
        <taxon>Bacteria</taxon>
        <taxon>Bacillati</taxon>
        <taxon>Actinomycetota</taxon>
        <taxon>Actinomycetes</taxon>
        <taxon>Kitasatosporales</taxon>
        <taxon>Streptomycetaceae</taxon>
        <taxon>Streptomyces</taxon>
    </lineage>
</organism>
<name>A0A919GD06_9ACTN</name>
<comment type="caution">
    <text evidence="4">The sequence shown here is derived from an EMBL/GenBank/DDBJ whole genome shotgun (WGS) entry which is preliminary data.</text>
</comment>
<keyword evidence="2" id="KW-0812">Transmembrane</keyword>
<feature type="region of interest" description="Disordered" evidence="1">
    <location>
        <begin position="1"/>
        <end position="29"/>
    </location>
</feature>
<sequence>MSQFQHSTTPRETPRSDQTISTPTPSYARHSGSAWALGGTVFAGVLMMVGGIMGILNGIAGIATDDVYTSIGSYVFEFSLTTWGWIHLVMGVVVTVTGWGILQGKDWARGLGMAFASLFAIEYFMFLPYAPVWSVIAIAVAVFVMWSLATSHDRDRDTTT</sequence>
<feature type="transmembrane region" description="Helical" evidence="2">
    <location>
        <begin position="34"/>
        <end position="63"/>
    </location>
</feature>
<feature type="transmembrane region" description="Helical" evidence="2">
    <location>
        <begin position="107"/>
        <end position="126"/>
    </location>
</feature>
<protein>
    <recommendedName>
        <fullName evidence="3">DUF7144 domain-containing protein</fullName>
    </recommendedName>
</protein>
<feature type="transmembrane region" description="Helical" evidence="2">
    <location>
        <begin position="132"/>
        <end position="149"/>
    </location>
</feature>
<dbReference type="EMBL" id="BNAT01000002">
    <property type="protein sequence ID" value="GHH82236.1"/>
    <property type="molecule type" value="Genomic_DNA"/>
</dbReference>
<feature type="domain" description="DUF7144" evidence="3">
    <location>
        <begin position="40"/>
        <end position="151"/>
    </location>
</feature>
<evidence type="ECO:0000256" key="1">
    <source>
        <dbReference type="SAM" id="MobiDB-lite"/>
    </source>
</evidence>
<keyword evidence="5" id="KW-1185">Reference proteome</keyword>
<reference evidence="4" key="2">
    <citation type="submission" date="2020-09" db="EMBL/GenBank/DDBJ databases">
        <authorList>
            <person name="Sun Q."/>
            <person name="Zhou Y."/>
        </authorList>
    </citation>
    <scope>NUCLEOTIDE SEQUENCE</scope>
    <source>
        <strain evidence="4">CGMCC 4.7403</strain>
    </source>
</reference>
<keyword evidence="2" id="KW-1133">Transmembrane helix</keyword>
<evidence type="ECO:0000313" key="4">
    <source>
        <dbReference type="EMBL" id="GHH82236.1"/>
    </source>
</evidence>
<keyword evidence="2" id="KW-0472">Membrane</keyword>
<dbReference type="Pfam" id="PF23636">
    <property type="entry name" value="DUF7144"/>
    <property type="match status" value="1"/>
</dbReference>
<feature type="compositionally biased region" description="Polar residues" evidence="1">
    <location>
        <begin position="1"/>
        <end position="25"/>
    </location>
</feature>
<reference evidence="4" key="1">
    <citation type="journal article" date="2014" name="Int. J. Syst. Evol. Microbiol.">
        <title>Complete genome sequence of Corynebacterium casei LMG S-19264T (=DSM 44701T), isolated from a smear-ripened cheese.</title>
        <authorList>
            <consortium name="US DOE Joint Genome Institute (JGI-PGF)"/>
            <person name="Walter F."/>
            <person name="Albersmeier A."/>
            <person name="Kalinowski J."/>
            <person name="Ruckert C."/>
        </authorList>
    </citation>
    <scope>NUCLEOTIDE SEQUENCE</scope>
    <source>
        <strain evidence="4">CGMCC 4.7403</strain>
    </source>
</reference>
<evidence type="ECO:0000313" key="5">
    <source>
        <dbReference type="Proteomes" id="UP000603227"/>
    </source>
</evidence>
<evidence type="ECO:0000256" key="2">
    <source>
        <dbReference type="SAM" id="Phobius"/>
    </source>
</evidence>
<gene>
    <name evidence="4" type="ORF">GCM10017771_05870</name>
</gene>
<proteinExistence type="predicted"/>
<dbReference type="AlphaFoldDB" id="A0A919GD06"/>
<accession>A0A919GD06</accession>
<dbReference type="InterPro" id="IPR055568">
    <property type="entry name" value="DUF7144"/>
</dbReference>
<feature type="transmembrane region" description="Helical" evidence="2">
    <location>
        <begin position="83"/>
        <end position="102"/>
    </location>
</feature>